<evidence type="ECO:0000256" key="1">
    <source>
        <dbReference type="SAM" id="Phobius"/>
    </source>
</evidence>
<dbReference type="InterPro" id="IPR012867">
    <property type="entry name" value="DUF1648"/>
</dbReference>
<feature type="transmembrane region" description="Helical" evidence="1">
    <location>
        <begin position="130"/>
        <end position="148"/>
    </location>
</feature>
<feature type="transmembrane region" description="Helical" evidence="1">
    <location>
        <begin position="57"/>
        <end position="79"/>
    </location>
</feature>
<keyword evidence="1" id="KW-0472">Membrane</keyword>
<dbReference type="RefSeq" id="WP_075029218.1">
    <property type="nucleotide sequence ID" value="NZ_FONR01000008.1"/>
</dbReference>
<evidence type="ECO:0000259" key="2">
    <source>
        <dbReference type="Pfam" id="PF07853"/>
    </source>
</evidence>
<name>A0A1I2JNS0_9ACTN</name>
<evidence type="ECO:0000313" key="4">
    <source>
        <dbReference type="Proteomes" id="UP000181942"/>
    </source>
</evidence>
<protein>
    <recommendedName>
        <fullName evidence="2">DUF1648 domain-containing protein</fullName>
    </recommendedName>
</protein>
<dbReference type="AlphaFoldDB" id="A0A1I2JNS0"/>
<organism evidence="3 4">
    <name type="scientific">Streptomyces mirabilis</name>
    <dbReference type="NCBI Taxonomy" id="68239"/>
    <lineage>
        <taxon>Bacteria</taxon>
        <taxon>Bacillati</taxon>
        <taxon>Actinomycetota</taxon>
        <taxon>Actinomycetes</taxon>
        <taxon>Kitasatosporales</taxon>
        <taxon>Streptomycetaceae</taxon>
        <taxon>Streptomyces</taxon>
    </lineage>
</organism>
<reference evidence="3 4" key="1">
    <citation type="submission" date="2016-10" db="EMBL/GenBank/DDBJ databases">
        <authorList>
            <person name="de Groot N.N."/>
        </authorList>
    </citation>
    <scope>NUCLEOTIDE SEQUENCE [LARGE SCALE GENOMIC DNA]</scope>
    <source>
        <strain evidence="3 4">OK461</strain>
    </source>
</reference>
<feature type="transmembrane region" description="Helical" evidence="1">
    <location>
        <begin position="208"/>
        <end position="227"/>
    </location>
</feature>
<keyword evidence="1" id="KW-0812">Transmembrane</keyword>
<sequence length="326" mass="33350">MTEQGRKSGAVWGAVGWGVGVLALLVALPLAASGRLPDRLATHWGAGSGRPDDSMPLWAAALFPALIWGVLAFVVVLTLRRAGVGRGVPGWAAAGLGFGGVTLLGGQASVVRANLDRADWHEAGSVTSGVVGTLVVAAAAGTAGLLAARRAPDEPRPAADGPTLDIPAGQRVVWLARTSNSWLHALAALTGLLAITVVVSALAGLTGLPFLLGAAPFAFASLLVLGCSSVRARVGEQGLDVAFGPFGWPARHWAAEDIESARVENRTPAQVGGWGYRLSGLGTTVMLRGGECLVIHPSRGREFAVSVDDAERGAALLNSLSARHAR</sequence>
<feature type="transmembrane region" description="Helical" evidence="1">
    <location>
        <begin position="181"/>
        <end position="202"/>
    </location>
</feature>
<evidence type="ECO:0000313" key="3">
    <source>
        <dbReference type="EMBL" id="SFF55778.1"/>
    </source>
</evidence>
<proteinExistence type="predicted"/>
<feature type="transmembrane region" description="Helical" evidence="1">
    <location>
        <begin position="91"/>
        <end position="110"/>
    </location>
</feature>
<dbReference type="Pfam" id="PF07853">
    <property type="entry name" value="DUF1648"/>
    <property type="match status" value="1"/>
</dbReference>
<keyword evidence="1" id="KW-1133">Transmembrane helix</keyword>
<accession>A0A1I2JNS0</accession>
<dbReference type="OrthoDB" id="4303577at2"/>
<gene>
    <name evidence="3" type="ORF">SAMN02787118_108291</name>
</gene>
<feature type="transmembrane region" description="Helical" evidence="1">
    <location>
        <begin position="12"/>
        <end position="32"/>
    </location>
</feature>
<dbReference type="EMBL" id="FONR01000008">
    <property type="protein sequence ID" value="SFF55778.1"/>
    <property type="molecule type" value="Genomic_DNA"/>
</dbReference>
<feature type="domain" description="DUF1648" evidence="2">
    <location>
        <begin position="21"/>
        <end position="67"/>
    </location>
</feature>
<dbReference type="Proteomes" id="UP000181942">
    <property type="component" value="Unassembled WGS sequence"/>
</dbReference>